<dbReference type="Gene3D" id="3.40.50.1820">
    <property type="entry name" value="alpha/beta hydrolase"/>
    <property type="match status" value="2"/>
</dbReference>
<feature type="compositionally biased region" description="Gly residues" evidence="1">
    <location>
        <begin position="222"/>
        <end position="231"/>
    </location>
</feature>
<dbReference type="InterPro" id="IPR000073">
    <property type="entry name" value="AB_hydrolase_1"/>
</dbReference>
<dbReference type="PANTHER" id="PTHR43689:SF8">
    <property type="entry name" value="ALPHA_BETA-HYDROLASES SUPERFAMILY PROTEIN"/>
    <property type="match status" value="1"/>
</dbReference>
<dbReference type="InterPro" id="IPR029058">
    <property type="entry name" value="AB_hydrolase_fold"/>
</dbReference>
<feature type="domain" description="AB hydrolase-1" evidence="2">
    <location>
        <begin position="102"/>
        <end position="407"/>
    </location>
</feature>
<dbReference type="AlphaFoldDB" id="A0AAD3DHJ5"/>
<sequence length="438" mass="46159">MLLYSQNTKLVPTSWTGGSRNIRVRENARTVSALAVAHSKATTYVPPGLSEVVEPEALKLATSLRRVPITIPSMPGSPEIATAFVGPTAEELSRYPRNVPAFVLLPGFDSSCVEFRRLYPLLAAVAPTYAVDLVGCGFSDSSLFLREPSRTLTPDHKTDHLAAFLRTTLSGAAEGEQQGEGEEGKQQQPAGAVGGAAAVGQGAAGSAGGPAAADESSSAPGGSSGARSSGGCGGRRVVLVGASLGGAVAVAFAVAYPQLVHSLVLVDAQGFLQGLGPLPFAPRPLLQAGVALLGSQWLRRAVNKMAYYDKPRFVTPEAVLLSSLHTQQPGWAEANIAFMRSGGFAVKESISKVPQEALVMWGRNDEILDPAFAERFRSTLPYCRRPVAWIERCGHLPHLEAPEQAAAHILEFVGLAKEASTDNNINNRTTEGNEMRGN</sequence>
<keyword evidence="4" id="KW-1185">Reference proteome</keyword>
<feature type="region of interest" description="Disordered" evidence="1">
    <location>
        <begin position="173"/>
        <end position="231"/>
    </location>
</feature>
<evidence type="ECO:0000313" key="3">
    <source>
        <dbReference type="EMBL" id="GFR41966.1"/>
    </source>
</evidence>
<gene>
    <name evidence="3" type="ORF">Agub_g2766</name>
</gene>
<evidence type="ECO:0000313" key="4">
    <source>
        <dbReference type="Proteomes" id="UP001054857"/>
    </source>
</evidence>
<feature type="compositionally biased region" description="Low complexity" evidence="1">
    <location>
        <begin position="186"/>
        <end position="201"/>
    </location>
</feature>
<evidence type="ECO:0000259" key="2">
    <source>
        <dbReference type="Pfam" id="PF12697"/>
    </source>
</evidence>
<dbReference type="Pfam" id="PF12697">
    <property type="entry name" value="Abhydrolase_6"/>
    <property type="match status" value="1"/>
</dbReference>
<dbReference type="PANTHER" id="PTHR43689">
    <property type="entry name" value="HYDROLASE"/>
    <property type="match status" value="1"/>
</dbReference>
<protein>
    <recommendedName>
        <fullName evidence="2">AB hydrolase-1 domain-containing protein</fullName>
    </recommendedName>
</protein>
<dbReference type="EMBL" id="BMAR01000002">
    <property type="protein sequence ID" value="GFR41966.1"/>
    <property type="molecule type" value="Genomic_DNA"/>
</dbReference>
<comment type="caution">
    <text evidence="3">The sequence shown here is derived from an EMBL/GenBank/DDBJ whole genome shotgun (WGS) entry which is preliminary data.</text>
</comment>
<name>A0AAD3DHJ5_9CHLO</name>
<dbReference type="Proteomes" id="UP001054857">
    <property type="component" value="Unassembled WGS sequence"/>
</dbReference>
<dbReference type="SUPFAM" id="SSF53474">
    <property type="entry name" value="alpha/beta-Hydrolases"/>
    <property type="match status" value="1"/>
</dbReference>
<evidence type="ECO:0000256" key="1">
    <source>
        <dbReference type="SAM" id="MobiDB-lite"/>
    </source>
</evidence>
<proteinExistence type="predicted"/>
<reference evidence="3 4" key="1">
    <citation type="journal article" date="2021" name="Sci. Rep.">
        <title>Genome sequencing of the multicellular alga Astrephomene provides insights into convergent evolution of germ-soma differentiation.</title>
        <authorList>
            <person name="Yamashita S."/>
            <person name="Yamamoto K."/>
            <person name="Matsuzaki R."/>
            <person name="Suzuki S."/>
            <person name="Yamaguchi H."/>
            <person name="Hirooka S."/>
            <person name="Minakuchi Y."/>
            <person name="Miyagishima S."/>
            <person name="Kawachi M."/>
            <person name="Toyoda A."/>
            <person name="Nozaki H."/>
        </authorList>
    </citation>
    <scope>NUCLEOTIDE SEQUENCE [LARGE SCALE GENOMIC DNA]</scope>
    <source>
        <strain evidence="3 4">NIES-4017</strain>
    </source>
</reference>
<feature type="compositionally biased region" description="Low complexity" evidence="1">
    <location>
        <begin position="209"/>
        <end position="221"/>
    </location>
</feature>
<organism evidence="3 4">
    <name type="scientific">Astrephomene gubernaculifera</name>
    <dbReference type="NCBI Taxonomy" id="47775"/>
    <lineage>
        <taxon>Eukaryota</taxon>
        <taxon>Viridiplantae</taxon>
        <taxon>Chlorophyta</taxon>
        <taxon>core chlorophytes</taxon>
        <taxon>Chlorophyceae</taxon>
        <taxon>CS clade</taxon>
        <taxon>Chlamydomonadales</taxon>
        <taxon>Astrephomenaceae</taxon>
        <taxon>Astrephomene</taxon>
    </lineage>
</organism>
<accession>A0AAD3DHJ5</accession>